<dbReference type="FunFam" id="3.30.420.40:FF:000400">
    <property type="entry name" value="Actin-related protein 9"/>
    <property type="match status" value="1"/>
</dbReference>
<dbReference type="Gene3D" id="3.30.420.40">
    <property type="match status" value="4"/>
</dbReference>
<feature type="compositionally biased region" description="Basic residues" evidence="3">
    <location>
        <begin position="29"/>
        <end position="40"/>
    </location>
</feature>
<comment type="caution">
    <text evidence="4">The sequence shown here is derived from an EMBL/GenBank/DDBJ whole genome shotgun (WGS) entry which is preliminary data.</text>
</comment>
<keyword evidence="5" id="KW-1185">Reference proteome</keyword>
<organism evidence="4 5">
    <name type="scientific">Clitoria ternatea</name>
    <name type="common">Butterfly pea</name>
    <dbReference type="NCBI Taxonomy" id="43366"/>
    <lineage>
        <taxon>Eukaryota</taxon>
        <taxon>Viridiplantae</taxon>
        <taxon>Streptophyta</taxon>
        <taxon>Embryophyta</taxon>
        <taxon>Tracheophyta</taxon>
        <taxon>Spermatophyta</taxon>
        <taxon>Magnoliopsida</taxon>
        <taxon>eudicotyledons</taxon>
        <taxon>Gunneridae</taxon>
        <taxon>Pentapetalae</taxon>
        <taxon>rosids</taxon>
        <taxon>fabids</taxon>
        <taxon>Fabales</taxon>
        <taxon>Fabaceae</taxon>
        <taxon>Papilionoideae</taxon>
        <taxon>50 kb inversion clade</taxon>
        <taxon>NPAAA clade</taxon>
        <taxon>indigoferoid/millettioid clade</taxon>
        <taxon>Phaseoleae</taxon>
        <taxon>Clitoria</taxon>
    </lineage>
</organism>
<gene>
    <name evidence="4" type="ORF">RJT34_23521</name>
</gene>
<evidence type="ECO:0000313" key="4">
    <source>
        <dbReference type="EMBL" id="KAK7278491.1"/>
    </source>
</evidence>
<dbReference type="FunFam" id="3.30.420.40:FF:000378">
    <property type="entry name" value="Actin-related protein 9"/>
    <property type="match status" value="1"/>
</dbReference>
<evidence type="ECO:0000313" key="5">
    <source>
        <dbReference type="Proteomes" id="UP001359559"/>
    </source>
</evidence>
<feature type="region of interest" description="Disordered" evidence="3">
    <location>
        <begin position="16"/>
        <end position="50"/>
    </location>
</feature>
<evidence type="ECO:0000256" key="2">
    <source>
        <dbReference type="ARBA" id="ARBA00074636"/>
    </source>
</evidence>
<dbReference type="FunFam" id="3.90.640.10:FF:000044">
    <property type="entry name" value="Actin-related protein 9"/>
    <property type="match status" value="1"/>
</dbReference>
<dbReference type="Proteomes" id="UP001359559">
    <property type="component" value="Unassembled WGS sequence"/>
</dbReference>
<feature type="compositionally biased region" description="Basic and acidic residues" evidence="3">
    <location>
        <begin position="207"/>
        <end position="220"/>
    </location>
</feature>
<proteinExistence type="inferred from homology"/>
<dbReference type="InterPro" id="IPR043129">
    <property type="entry name" value="ATPase_NBD"/>
</dbReference>
<dbReference type="SMART" id="SM00268">
    <property type="entry name" value="ACTIN"/>
    <property type="match status" value="1"/>
</dbReference>
<name>A0AAN9FP75_CLITE</name>
<dbReference type="Pfam" id="PF00022">
    <property type="entry name" value="Actin"/>
    <property type="match status" value="1"/>
</dbReference>
<sequence length="648" mass="73316">MVELCSLSVSNCKEIKKHSRHGNKERTHYQRNKSKERKKTPNFAKPSPSNLQHLLFPMDYLKSALPSQIMSERGSNLVVINPGSANIRIGMASQDTPFNVPHCIARHTKQIPRRNVIDQMLNNQVTTAQHMEREKAYDVIASLLKIPFLDEETPSNSFPRKMGRVDGQNPHTIRKHLPFTWSNVYEEATNLSVSLETSSKAETSEFLDPKEGTDSKEPNASERKFKEFICGEEALRISPTEPYCLCRPIRRGHLNISLHYPMQQVLDDLHTIWDWILIEKLHIPRNERNMYSAVLVLPETFDNREIKEILSLVLRDLCFGSAVVHQEGLAAVFGNGLSTACVVNIGAQVTSLICIEDGGALPSTGKTLPFGGEDISRGLLWTQRHHQTWPQIRTDVLTKPIDLLMLNQLKETYCEIKEGELDAVAVVHSYEEKVPAGSHKTRLTALNVPPMGLFYPMLLVPDVYPPPPRTWFHDYEDMLEETWHIDFSRRSDMSDTFYPNVNAGLPMWESYPVFSTKPKKEEKVGLAEAITNCILSTGRIDIQRKLFCSIQLVGGVALTNGLVAATEERVLHAIPPNEAIDTVEVLQSRTNPTFVPWRGGAILGVLDLGRDAWIAREDWIQNGIHVGSNRKYKDSYYLQAQAMCYLNS</sequence>
<dbReference type="EMBL" id="JAYKXN010000006">
    <property type="protein sequence ID" value="KAK7278491.1"/>
    <property type="molecule type" value="Genomic_DNA"/>
</dbReference>
<dbReference type="FunFam" id="3.30.420.40:FF:000286">
    <property type="entry name" value="Actin-related protein 8"/>
    <property type="match status" value="1"/>
</dbReference>
<dbReference type="InterPro" id="IPR004000">
    <property type="entry name" value="Actin"/>
</dbReference>
<dbReference type="AlphaFoldDB" id="A0AAN9FP75"/>
<dbReference type="CDD" id="cd10206">
    <property type="entry name" value="ASKHA_NBD_Arp8-like"/>
    <property type="match status" value="1"/>
</dbReference>
<protein>
    <recommendedName>
        <fullName evidence="2">Actin-related protein 9</fullName>
    </recommendedName>
</protein>
<feature type="region of interest" description="Disordered" evidence="3">
    <location>
        <begin position="200"/>
        <end position="220"/>
    </location>
</feature>
<comment type="similarity">
    <text evidence="1">Belongs to the actin family. ARP8 subfamily.</text>
</comment>
<accession>A0AAN9FP75</accession>
<dbReference type="Gene3D" id="3.90.640.10">
    <property type="entry name" value="Actin, Chain A, domain 4"/>
    <property type="match status" value="1"/>
</dbReference>
<reference evidence="4 5" key="1">
    <citation type="submission" date="2024-01" db="EMBL/GenBank/DDBJ databases">
        <title>The genomes of 5 underutilized Papilionoideae crops provide insights into root nodulation and disease resistance.</title>
        <authorList>
            <person name="Yuan L."/>
        </authorList>
    </citation>
    <scope>NUCLEOTIDE SEQUENCE [LARGE SCALE GENOMIC DNA]</scope>
    <source>
        <strain evidence="4">LY-2023</strain>
        <tissue evidence="4">Leaf</tissue>
    </source>
</reference>
<evidence type="ECO:0000256" key="3">
    <source>
        <dbReference type="SAM" id="MobiDB-lite"/>
    </source>
</evidence>
<dbReference type="FunFam" id="3.30.420.40:FF:000353">
    <property type="entry name" value="Actin-related protein 9"/>
    <property type="match status" value="1"/>
</dbReference>
<evidence type="ECO:0000256" key="1">
    <source>
        <dbReference type="ARBA" id="ARBA00007720"/>
    </source>
</evidence>
<dbReference type="SUPFAM" id="SSF53067">
    <property type="entry name" value="Actin-like ATPase domain"/>
    <property type="match status" value="2"/>
</dbReference>
<dbReference type="PANTHER" id="PTHR11937">
    <property type="entry name" value="ACTIN"/>
    <property type="match status" value="1"/>
</dbReference>